<dbReference type="Gene3D" id="1.10.1240.40">
    <property type="entry name" value="ENT domain"/>
    <property type="match status" value="1"/>
</dbReference>
<dbReference type="InterPro" id="IPR040442">
    <property type="entry name" value="Pyrv_kinase-like_dom_sf"/>
</dbReference>
<feature type="region of interest" description="Disordered" evidence="3">
    <location>
        <begin position="250"/>
        <end position="270"/>
    </location>
</feature>
<evidence type="ECO:0000256" key="3">
    <source>
        <dbReference type="SAM" id="MobiDB-lite"/>
    </source>
</evidence>
<reference evidence="6" key="2">
    <citation type="submission" date="2025-08" db="UniProtKB">
        <authorList>
            <consortium name="RefSeq"/>
        </authorList>
    </citation>
    <scope>IDENTIFICATION</scope>
    <source>
        <tissue evidence="6">Young leaves</tissue>
    </source>
</reference>
<dbReference type="InterPro" id="IPR005491">
    <property type="entry name" value="ENT_dom"/>
</dbReference>
<dbReference type="PANTHER" id="PTHR33432">
    <property type="entry name" value="PROTEIN EMSY-LIKE 4"/>
    <property type="match status" value="1"/>
</dbReference>
<feature type="region of interest" description="Disordered" evidence="3">
    <location>
        <begin position="440"/>
        <end position="492"/>
    </location>
</feature>
<feature type="compositionally biased region" description="Low complexity" evidence="3">
    <location>
        <begin position="440"/>
        <end position="459"/>
    </location>
</feature>
<accession>A0A8B9AI94</accession>
<feature type="domain" description="ENT" evidence="4">
    <location>
        <begin position="500"/>
        <end position="563"/>
    </location>
</feature>
<dbReference type="InterPro" id="IPR033485">
    <property type="entry name" value="EMSY-LIKE_plant"/>
</dbReference>
<dbReference type="KEGG" id="pda:120111716"/>
<evidence type="ECO:0000256" key="1">
    <source>
        <dbReference type="ARBA" id="ARBA00004123"/>
    </source>
</evidence>
<feature type="compositionally biased region" description="Polar residues" evidence="3">
    <location>
        <begin position="64"/>
        <end position="82"/>
    </location>
</feature>
<dbReference type="OrthoDB" id="663550at2759"/>
<feature type="region of interest" description="Disordered" evidence="3">
    <location>
        <begin position="59"/>
        <end position="105"/>
    </location>
</feature>
<proteinExistence type="predicted"/>
<evidence type="ECO:0000259" key="4">
    <source>
        <dbReference type="PROSITE" id="PS51138"/>
    </source>
</evidence>
<dbReference type="GO" id="GO:0050832">
    <property type="term" value="P:defense response to fungus"/>
    <property type="evidence" value="ECO:0007669"/>
    <property type="project" value="InterPro"/>
</dbReference>
<dbReference type="SMART" id="SM01191">
    <property type="entry name" value="ENT"/>
    <property type="match status" value="1"/>
</dbReference>
<dbReference type="InterPro" id="IPR015813">
    <property type="entry name" value="Pyrv/PenolPyrv_kinase-like_dom"/>
</dbReference>
<sequence>MYDPWKNTFGSVGIPMDVTTTTGKVGFTDAFLPTLFASVGNFCSSVKICRSVGKRRRSLGPKTTLKSVVGSQHSTLNPNEPSLSFPFPGHRPPPSTHSRDRRKNGTPSPFLVFSLSLSHHHRPPSLTPSRFKKQNGSGDDVFARLFAASLDPDFAPLSLEPRILKSRLIAGKTLYGLFLLRSSPTLAEIAGLAGYDYGVVDMEHDSGGIAEALPCLLALAAAFMNRPSSGGGVAPAATQPQEPHRLLRRHHRHHPGRPHQDGALRRHRPQDRRELQAVLHRRIQETWGRHRGAYVQWEIELLGFEMPKVLLTEEISGSLRKLKDSGKHDDRMMSSLSKGKKFKCQMPQPCLESYNAFVFTRGTKKRPRVSSQPVERCNEASRKMRAIEKDGRSERIFGVHSSQSLEKVDAVASPRTVLGEKCLYASLNIDVKYCPVTSSEPSDAESTSSSVGSCSTSNSPYRSPHCPGMGLSQDLSSRSDDAESCCGSGRESSLPTKEVLAAEIHQLELHAYCSTMRAFYASGPISWDQEALMTDLRLMLNISNDEHLLELKNLVSSEIGRTS</sequence>
<evidence type="ECO:0000313" key="6">
    <source>
        <dbReference type="RefSeq" id="XP_038985507.1"/>
    </source>
</evidence>
<evidence type="ECO:0000313" key="5">
    <source>
        <dbReference type="Proteomes" id="UP000228380"/>
    </source>
</evidence>
<gene>
    <name evidence="6" type="primary">LOC120111716</name>
</gene>
<dbReference type="GO" id="GO:0005634">
    <property type="term" value="C:nucleus"/>
    <property type="evidence" value="ECO:0007669"/>
    <property type="project" value="UniProtKB-SubCell"/>
</dbReference>
<dbReference type="SUPFAM" id="SSF51621">
    <property type="entry name" value="Phosphoenolpyruvate/pyruvate domain"/>
    <property type="match status" value="1"/>
</dbReference>
<dbReference type="GO" id="GO:0003824">
    <property type="term" value="F:catalytic activity"/>
    <property type="evidence" value="ECO:0007669"/>
    <property type="project" value="InterPro"/>
</dbReference>
<dbReference type="AlphaFoldDB" id="A0A8B9AI94"/>
<comment type="subcellular location">
    <subcellularLocation>
        <location evidence="1">Nucleus</location>
    </subcellularLocation>
</comment>
<organism evidence="5 6">
    <name type="scientific">Phoenix dactylifera</name>
    <name type="common">Date palm</name>
    <dbReference type="NCBI Taxonomy" id="42345"/>
    <lineage>
        <taxon>Eukaryota</taxon>
        <taxon>Viridiplantae</taxon>
        <taxon>Streptophyta</taxon>
        <taxon>Embryophyta</taxon>
        <taxon>Tracheophyta</taxon>
        <taxon>Spermatophyta</taxon>
        <taxon>Magnoliopsida</taxon>
        <taxon>Liliopsida</taxon>
        <taxon>Arecaceae</taxon>
        <taxon>Coryphoideae</taxon>
        <taxon>Phoeniceae</taxon>
        <taxon>Phoenix</taxon>
    </lineage>
</organism>
<protein>
    <submittedName>
        <fullName evidence="6">Uncharacterized protein LOC120111716</fullName>
    </submittedName>
</protein>
<dbReference type="SUPFAM" id="SSF158639">
    <property type="entry name" value="ENT-like"/>
    <property type="match status" value="1"/>
</dbReference>
<keyword evidence="2" id="KW-0539">Nucleus</keyword>
<name>A0A8B9AI94_PHODC</name>
<dbReference type="InterPro" id="IPR036142">
    <property type="entry name" value="ENT_dom-like_sf"/>
</dbReference>
<dbReference type="Pfam" id="PF03735">
    <property type="entry name" value="ENT"/>
    <property type="match status" value="1"/>
</dbReference>
<dbReference type="GeneID" id="120111716"/>
<dbReference type="Proteomes" id="UP000228380">
    <property type="component" value="Chromosome 8"/>
</dbReference>
<dbReference type="PROSITE" id="PS51138">
    <property type="entry name" value="ENT"/>
    <property type="match status" value="1"/>
</dbReference>
<reference evidence="5" key="1">
    <citation type="journal article" date="2019" name="Nat. Commun.">
        <title>Genome-wide association mapping of date palm fruit traits.</title>
        <authorList>
            <person name="Hazzouri K.M."/>
            <person name="Gros-Balthazard M."/>
            <person name="Flowers J.M."/>
            <person name="Copetti D."/>
            <person name="Lemansour A."/>
            <person name="Lebrun M."/>
            <person name="Masmoudi K."/>
            <person name="Ferrand S."/>
            <person name="Dhar M.I."/>
            <person name="Fresquez Z.A."/>
            <person name="Rosas U."/>
            <person name="Zhang J."/>
            <person name="Talag J."/>
            <person name="Lee S."/>
            <person name="Kudrna D."/>
            <person name="Powell R.F."/>
            <person name="Leitch I.J."/>
            <person name="Krueger R.R."/>
            <person name="Wing R.A."/>
            <person name="Amiri K.M.A."/>
            <person name="Purugganan M.D."/>
        </authorList>
    </citation>
    <scope>NUCLEOTIDE SEQUENCE [LARGE SCALE GENOMIC DNA]</scope>
    <source>
        <strain evidence="5">cv. Khalas</strain>
    </source>
</reference>
<dbReference type="Gene3D" id="3.20.20.60">
    <property type="entry name" value="Phosphoenolpyruvate-binding domains"/>
    <property type="match status" value="1"/>
</dbReference>
<keyword evidence="5" id="KW-1185">Reference proteome</keyword>
<dbReference type="PANTHER" id="PTHR33432:SF33">
    <property type="entry name" value="OS03G0796400 PROTEIN"/>
    <property type="match status" value="1"/>
</dbReference>
<evidence type="ECO:0000256" key="2">
    <source>
        <dbReference type="ARBA" id="ARBA00023242"/>
    </source>
</evidence>
<dbReference type="RefSeq" id="XP_038985507.1">
    <property type="nucleotide sequence ID" value="XM_039129579.1"/>
</dbReference>